<dbReference type="EMBL" id="VXIT01000003">
    <property type="protein sequence ID" value="KAA6413693.1"/>
    <property type="molecule type" value="Genomic_DNA"/>
</dbReference>
<reference evidence="2 3" key="1">
    <citation type="submission" date="2019-09" db="EMBL/GenBank/DDBJ databases">
        <title>The hologenome of the rock-dwelling lichen Lasallia pustulata.</title>
        <authorList>
            <person name="Greshake Tzovaras B."/>
            <person name="Segers F."/>
            <person name="Bicker A."/>
            <person name="Dal Grande F."/>
            <person name="Otte J."/>
            <person name="Hankeln T."/>
            <person name="Schmitt I."/>
            <person name="Ebersberger I."/>
        </authorList>
    </citation>
    <scope>NUCLEOTIDE SEQUENCE [LARGE SCALE GENOMIC DNA]</scope>
    <source>
        <strain evidence="2">A1-1</strain>
    </source>
</reference>
<feature type="compositionally biased region" description="Basic and acidic residues" evidence="1">
    <location>
        <begin position="141"/>
        <end position="165"/>
    </location>
</feature>
<evidence type="ECO:0000313" key="3">
    <source>
        <dbReference type="Proteomes" id="UP000324767"/>
    </source>
</evidence>
<name>A0A5M8PVJ3_9LECA</name>
<evidence type="ECO:0000313" key="2">
    <source>
        <dbReference type="EMBL" id="KAA6413693.1"/>
    </source>
</evidence>
<sequence>MNGIRSDRAESPDSPRAREPVDTKHACNYTELTETKAFPETVPSFKEPSERDDEANYVSILIEEAIKLENPDGCDCRIKSVRNTVKTAVREALDEVMETLPGRYTDASGQSSAITPALLFRMRHDIVEAAYLALMNSEESAEHVGSDDVRPNMEANERADERADEGSDDDKDLGRTIYRLIRIIQVIHNEQVDRLDKSQETSG</sequence>
<feature type="region of interest" description="Disordered" evidence="1">
    <location>
        <begin position="141"/>
        <end position="171"/>
    </location>
</feature>
<organism evidence="2 3">
    <name type="scientific">Lasallia pustulata</name>
    <dbReference type="NCBI Taxonomy" id="136370"/>
    <lineage>
        <taxon>Eukaryota</taxon>
        <taxon>Fungi</taxon>
        <taxon>Dikarya</taxon>
        <taxon>Ascomycota</taxon>
        <taxon>Pezizomycotina</taxon>
        <taxon>Lecanoromycetes</taxon>
        <taxon>OSLEUM clade</taxon>
        <taxon>Umbilicariomycetidae</taxon>
        <taxon>Umbilicariales</taxon>
        <taxon>Umbilicariaceae</taxon>
        <taxon>Lasallia</taxon>
    </lineage>
</organism>
<evidence type="ECO:0000256" key="1">
    <source>
        <dbReference type="SAM" id="MobiDB-lite"/>
    </source>
</evidence>
<protein>
    <submittedName>
        <fullName evidence="2">Uncharacterized protein</fullName>
    </submittedName>
</protein>
<proteinExistence type="predicted"/>
<dbReference type="AlphaFoldDB" id="A0A5M8PVJ3"/>
<dbReference type="Proteomes" id="UP000324767">
    <property type="component" value="Unassembled WGS sequence"/>
</dbReference>
<accession>A0A5M8PVJ3</accession>
<feature type="region of interest" description="Disordered" evidence="1">
    <location>
        <begin position="1"/>
        <end position="24"/>
    </location>
</feature>
<comment type="caution">
    <text evidence="2">The sequence shown here is derived from an EMBL/GenBank/DDBJ whole genome shotgun (WGS) entry which is preliminary data.</text>
</comment>
<gene>
    <name evidence="2" type="ORF">FRX48_02054</name>
</gene>